<comment type="pathway">
    <text evidence="17">Nucleotide-sugar biosynthesis; UDP-N-acetyl-alpha-D-glucosamine biosynthesis; UDP-N-acetyl-alpha-D-glucosamine from N-acetyl-alpha-D-glucosamine 1-phosphate: step 1/1.</text>
</comment>
<dbReference type="HAMAP" id="MF_01631">
    <property type="entry name" value="GlmU"/>
    <property type="match status" value="1"/>
</dbReference>
<reference evidence="19" key="1">
    <citation type="submission" date="2019-02" db="EMBL/GenBank/DDBJ databases">
        <authorList>
            <person name="Li S.-H."/>
        </authorList>
    </citation>
    <scope>NUCLEOTIDE SEQUENCE</scope>
    <source>
        <strain evidence="19">IMCC11814</strain>
    </source>
</reference>
<feature type="binding site" evidence="17">
    <location>
        <position position="420"/>
    </location>
    <ligand>
        <name>acetyl-CoA</name>
        <dbReference type="ChEBI" id="CHEBI:57288"/>
    </ligand>
</feature>
<comment type="similarity">
    <text evidence="1 17">In the C-terminal section; belongs to the transferase hexapeptide repeat family.</text>
</comment>
<keyword evidence="8 17" id="KW-0460">Magnesium</keyword>
<comment type="pathway">
    <text evidence="17">Nucleotide-sugar biosynthesis; UDP-N-acetyl-alpha-D-glucosamine biosynthesis; N-acetyl-alpha-D-glucosamine 1-phosphate from alpha-D-glucosamine 6-phosphate (route II): step 2/2.</text>
</comment>
<feature type="binding site" evidence="17">
    <location>
        <position position="377"/>
    </location>
    <ligand>
        <name>acetyl-CoA</name>
        <dbReference type="ChEBI" id="CHEBI:57288"/>
    </ligand>
</feature>
<proteinExistence type="inferred from homology"/>
<feature type="binding site" evidence="17">
    <location>
        <position position="224"/>
    </location>
    <ligand>
        <name>Mg(2+)</name>
        <dbReference type="ChEBI" id="CHEBI:18420"/>
    </ligand>
</feature>
<feature type="domain" description="MobA-like NTP transferase" evidence="18">
    <location>
        <begin position="5"/>
        <end position="122"/>
    </location>
</feature>
<feature type="binding site" evidence="17">
    <location>
        <begin position="100"/>
        <end position="102"/>
    </location>
    <ligand>
        <name>UDP-N-acetyl-alpha-D-glucosamine</name>
        <dbReference type="ChEBI" id="CHEBI:57705"/>
    </ligand>
</feature>
<dbReference type="PANTHER" id="PTHR43584:SF3">
    <property type="entry name" value="BIFUNCTIONAL PROTEIN GLMU"/>
    <property type="match status" value="1"/>
</dbReference>
<evidence type="ECO:0000256" key="17">
    <source>
        <dbReference type="HAMAP-Rule" id="MF_01631"/>
    </source>
</evidence>
<protein>
    <recommendedName>
        <fullName evidence="17">Bifunctional protein GlmU</fullName>
    </recommendedName>
    <domain>
        <recommendedName>
            <fullName evidence="17">UDP-N-acetylglucosamine pyrophosphorylase</fullName>
            <ecNumber evidence="17">2.7.7.23</ecNumber>
        </recommendedName>
        <alternativeName>
            <fullName evidence="17">N-acetylglucosamine-1-phosphate uridyltransferase</fullName>
        </alternativeName>
    </domain>
    <domain>
        <recommendedName>
            <fullName evidence="17">Glucosamine-1-phosphate N-acetyltransferase</fullName>
            <ecNumber evidence="17">2.3.1.157</ecNumber>
        </recommendedName>
    </domain>
</protein>
<comment type="pathway">
    <text evidence="17">Bacterial outer membrane biogenesis; LPS lipid A biosynthesis.</text>
</comment>
<evidence type="ECO:0000256" key="7">
    <source>
        <dbReference type="ARBA" id="ARBA00022737"/>
    </source>
</evidence>
<dbReference type="Proteomes" id="UP001143304">
    <property type="component" value="Unassembled WGS sequence"/>
</dbReference>
<keyword evidence="13 17" id="KW-0961">Cell wall biogenesis/degradation</keyword>
<evidence type="ECO:0000256" key="4">
    <source>
        <dbReference type="ARBA" id="ARBA00022679"/>
    </source>
</evidence>
<feature type="region of interest" description="Pyrophosphorylase" evidence="17">
    <location>
        <begin position="1"/>
        <end position="226"/>
    </location>
</feature>
<comment type="catalytic activity">
    <reaction evidence="15 17">
        <text>N-acetyl-alpha-D-glucosamine 1-phosphate + UTP + H(+) = UDP-N-acetyl-alpha-D-glucosamine + diphosphate</text>
        <dbReference type="Rhea" id="RHEA:13509"/>
        <dbReference type="ChEBI" id="CHEBI:15378"/>
        <dbReference type="ChEBI" id="CHEBI:33019"/>
        <dbReference type="ChEBI" id="CHEBI:46398"/>
        <dbReference type="ChEBI" id="CHEBI:57705"/>
        <dbReference type="ChEBI" id="CHEBI:57776"/>
        <dbReference type="EC" id="2.7.7.23"/>
    </reaction>
</comment>
<feature type="binding site" evidence="17">
    <location>
        <position position="166"/>
    </location>
    <ligand>
        <name>UDP-N-acetyl-alpha-D-glucosamine</name>
        <dbReference type="ChEBI" id="CHEBI:57705"/>
    </ligand>
</feature>
<feature type="binding site" evidence="17">
    <location>
        <position position="374"/>
    </location>
    <ligand>
        <name>UDP-N-acetyl-alpha-D-glucosamine</name>
        <dbReference type="ChEBI" id="CHEBI:57705"/>
    </ligand>
</feature>
<gene>
    <name evidence="17 19" type="primary">glmU</name>
    <name evidence="19" type="ORF">EYC82_12650</name>
</gene>
<dbReference type="InterPro" id="IPR029044">
    <property type="entry name" value="Nucleotide-diphossugar_trans"/>
</dbReference>
<keyword evidence="6 17" id="KW-0479">Metal-binding</keyword>
<evidence type="ECO:0000256" key="10">
    <source>
        <dbReference type="ARBA" id="ARBA00022984"/>
    </source>
</evidence>
<dbReference type="InterPro" id="IPR011004">
    <property type="entry name" value="Trimer_LpxA-like_sf"/>
</dbReference>
<evidence type="ECO:0000256" key="1">
    <source>
        <dbReference type="ARBA" id="ARBA00007707"/>
    </source>
</evidence>
<comment type="caution">
    <text evidence="19">The sequence shown here is derived from an EMBL/GenBank/DDBJ whole genome shotgun (WGS) entry which is preliminary data.</text>
</comment>
<feature type="binding site" evidence="17">
    <location>
        <position position="224"/>
    </location>
    <ligand>
        <name>UDP-N-acetyl-alpha-D-glucosamine</name>
        <dbReference type="ChEBI" id="CHEBI:57705"/>
    </ligand>
</feature>
<evidence type="ECO:0000313" key="19">
    <source>
        <dbReference type="EMBL" id="MCX2978208.1"/>
    </source>
</evidence>
<dbReference type="EMBL" id="SHNO01000001">
    <property type="protein sequence ID" value="MCX2978208.1"/>
    <property type="molecule type" value="Genomic_DNA"/>
</dbReference>
<organism evidence="19 20">
    <name type="scientific">Candidatus Marimicrobium litorale</name>
    <dbReference type="NCBI Taxonomy" id="2518991"/>
    <lineage>
        <taxon>Bacteria</taxon>
        <taxon>Pseudomonadati</taxon>
        <taxon>Pseudomonadota</taxon>
        <taxon>Gammaproteobacteria</taxon>
        <taxon>Cellvibrionales</taxon>
        <taxon>Halieaceae</taxon>
        <taxon>Marimicrobium</taxon>
    </lineage>
</organism>
<comment type="similarity">
    <text evidence="2 17">In the N-terminal section; belongs to the N-acetylglucosamine-1-phosphate uridyltransferase family.</text>
</comment>
<comment type="subcellular location">
    <subcellularLocation>
        <location evidence="17">Cytoplasm</location>
    </subcellularLocation>
</comment>
<comment type="function">
    <text evidence="16 17">Catalyzes the last two sequential reactions in the de novo biosynthetic pathway for UDP-N-acetylglucosamine (UDP-GlcNAc). The C-terminal domain catalyzes the transfer of acetyl group from acetyl coenzyme A to glucosamine-1-phosphate (GlcN-1-P) to produce N-acetylglucosamine-1-phosphate (GlcNAc-1-P), which is converted into UDP-GlcNAc by the transfer of uridine 5-monophosphate (from uridine 5-triphosphate), a reaction catalyzed by the N-terminal domain.</text>
</comment>
<comment type="subunit">
    <text evidence="17">Homotrimer.</text>
</comment>
<evidence type="ECO:0000256" key="16">
    <source>
        <dbReference type="ARBA" id="ARBA00049628"/>
    </source>
</evidence>
<evidence type="ECO:0000256" key="12">
    <source>
        <dbReference type="ARBA" id="ARBA00023315"/>
    </source>
</evidence>
<comment type="cofactor">
    <cofactor evidence="17">
        <name>Mg(2+)</name>
        <dbReference type="ChEBI" id="CHEBI:18420"/>
    </cofactor>
    <text evidence="17">Binds 1 Mg(2+) ion per subunit.</text>
</comment>
<dbReference type="GO" id="GO:0019134">
    <property type="term" value="F:glucosamine-1-phosphate N-acetyltransferase activity"/>
    <property type="evidence" value="ECO:0007669"/>
    <property type="project" value="UniProtKB-EC"/>
</dbReference>
<dbReference type="SUPFAM" id="SSF53448">
    <property type="entry name" value="Nucleotide-diphospho-sugar transferases"/>
    <property type="match status" value="1"/>
</dbReference>
<dbReference type="InterPro" id="IPR025877">
    <property type="entry name" value="MobA-like_NTP_Trfase"/>
</dbReference>
<feature type="binding site" evidence="17">
    <location>
        <begin position="383"/>
        <end position="384"/>
    </location>
    <ligand>
        <name>acetyl-CoA</name>
        <dbReference type="ChEBI" id="CHEBI:57288"/>
    </ligand>
</feature>
<evidence type="ECO:0000256" key="3">
    <source>
        <dbReference type="ARBA" id="ARBA00022490"/>
    </source>
</evidence>
<feature type="region of interest" description="N-acetyltransferase" evidence="17">
    <location>
        <begin position="248"/>
        <end position="456"/>
    </location>
</feature>
<dbReference type="EC" id="2.3.1.157" evidence="17"/>
<dbReference type="InterPro" id="IPR038009">
    <property type="entry name" value="GlmU_C_LbH"/>
</dbReference>
<keyword evidence="5 17" id="KW-0548">Nucleotidyltransferase</keyword>
<dbReference type="Gene3D" id="3.90.550.10">
    <property type="entry name" value="Spore Coat Polysaccharide Biosynthesis Protein SpsA, Chain A"/>
    <property type="match status" value="1"/>
</dbReference>
<evidence type="ECO:0000256" key="14">
    <source>
        <dbReference type="ARBA" id="ARBA00048247"/>
    </source>
</evidence>
<dbReference type="GO" id="GO:0003977">
    <property type="term" value="F:UDP-N-acetylglucosamine diphosphorylase activity"/>
    <property type="evidence" value="ECO:0007669"/>
    <property type="project" value="UniProtKB-EC"/>
</dbReference>
<feature type="binding site" evidence="17">
    <location>
        <position position="102"/>
    </location>
    <ligand>
        <name>Mg(2+)</name>
        <dbReference type="ChEBI" id="CHEBI:18420"/>
    </ligand>
</feature>
<dbReference type="RefSeq" id="WP_279249906.1">
    <property type="nucleotide sequence ID" value="NZ_SHNO01000001.1"/>
</dbReference>
<feature type="active site" description="Proton acceptor" evidence="17">
    <location>
        <position position="360"/>
    </location>
</feature>
<dbReference type="SUPFAM" id="SSF51161">
    <property type="entry name" value="Trimeric LpxA-like enzymes"/>
    <property type="match status" value="1"/>
</dbReference>
<evidence type="ECO:0000256" key="13">
    <source>
        <dbReference type="ARBA" id="ARBA00023316"/>
    </source>
</evidence>
<dbReference type="CDD" id="cd02540">
    <property type="entry name" value="GT2_GlmU_N_bac"/>
    <property type="match status" value="1"/>
</dbReference>
<keyword evidence="9 17" id="KW-0133">Cell shape</keyword>
<evidence type="ECO:0000313" key="20">
    <source>
        <dbReference type="Proteomes" id="UP001143304"/>
    </source>
</evidence>
<name>A0ABT3T7G2_9GAMM</name>
<dbReference type="PANTHER" id="PTHR43584">
    <property type="entry name" value="NUCLEOTIDYL TRANSFERASE"/>
    <property type="match status" value="1"/>
</dbReference>
<keyword evidence="20" id="KW-1185">Reference proteome</keyword>
<evidence type="ECO:0000256" key="6">
    <source>
        <dbReference type="ARBA" id="ARBA00022723"/>
    </source>
</evidence>
<evidence type="ECO:0000256" key="2">
    <source>
        <dbReference type="ARBA" id="ARBA00007947"/>
    </source>
</evidence>
<evidence type="ECO:0000256" key="5">
    <source>
        <dbReference type="ARBA" id="ARBA00022695"/>
    </source>
</evidence>
<keyword evidence="4 17" id="KW-0808">Transferase</keyword>
<dbReference type="InterPro" id="IPR005882">
    <property type="entry name" value="Bifunctional_GlmU"/>
</dbReference>
<dbReference type="EC" id="2.7.7.23" evidence="17"/>
<feature type="binding site" evidence="17">
    <location>
        <position position="22"/>
    </location>
    <ligand>
        <name>UDP-N-acetyl-alpha-D-glucosamine</name>
        <dbReference type="ChEBI" id="CHEBI:57705"/>
    </ligand>
</feature>
<keyword evidence="12 17" id="KW-0012">Acyltransferase</keyword>
<keyword evidence="11 17" id="KW-0511">Multifunctional enzyme</keyword>
<feature type="region of interest" description="Linker" evidence="17">
    <location>
        <begin position="227"/>
        <end position="247"/>
    </location>
</feature>
<feature type="binding site" evidence="17">
    <location>
        <position position="73"/>
    </location>
    <ligand>
        <name>UDP-N-acetyl-alpha-D-glucosamine</name>
        <dbReference type="ChEBI" id="CHEBI:57705"/>
    </ligand>
</feature>
<evidence type="ECO:0000259" key="18">
    <source>
        <dbReference type="Pfam" id="PF12804"/>
    </source>
</evidence>
<keyword evidence="7 17" id="KW-0677">Repeat</keyword>
<dbReference type="Pfam" id="PF12804">
    <property type="entry name" value="NTP_transf_3"/>
    <property type="match status" value="1"/>
</dbReference>
<feature type="binding site" evidence="17">
    <location>
        <begin position="8"/>
        <end position="11"/>
    </location>
    <ligand>
        <name>UDP-N-acetyl-alpha-D-glucosamine</name>
        <dbReference type="ChEBI" id="CHEBI:57705"/>
    </ligand>
</feature>
<comment type="catalytic activity">
    <reaction evidence="14 17">
        <text>alpha-D-glucosamine 1-phosphate + acetyl-CoA = N-acetyl-alpha-D-glucosamine 1-phosphate + CoA + H(+)</text>
        <dbReference type="Rhea" id="RHEA:13725"/>
        <dbReference type="ChEBI" id="CHEBI:15378"/>
        <dbReference type="ChEBI" id="CHEBI:57287"/>
        <dbReference type="ChEBI" id="CHEBI:57288"/>
        <dbReference type="ChEBI" id="CHEBI:57776"/>
        <dbReference type="ChEBI" id="CHEBI:58516"/>
        <dbReference type="EC" id="2.3.1.157"/>
    </reaction>
</comment>
<feature type="binding site" evidence="17">
    <location>
        <position position="402"/>
    </location>
    <ligand>
        <name>acetyl-CoA</name>
        <dbReference type="ChEBI" id="CHEBI:57288"/>
    </ligand>
</feature>
<accession>A0ABT3T7G2</accession>
<dbReference type="InterPro" id="IPR050065">
    <property type="entry name" value="GlmU-like"/>
</dbReference>
<feature type="binding site" evidence="17">
    <location>
        <position position="363"/>
    </location>
    <ligand>
        <name>UDP-N-acetyl-alpha-D-glucosamine</name>
        <dbReference type="ChEBI" id="CHEBI:57705"/>
    </ligand>
</feature>
<feature type="binding site" evidence="17">
    <location>
        <position position="151"/>
    </location>
    <ligand>
        <name>UDP-N-acetyl-alpha-D-glucosamine</name>
        <dbReference type="ChEBI" id="CHEBI:57705"/>
    </ligand>
</feature>
<dbReference type="Gene3D" id="2.160.10.10">
    <property type="entry name" value="Hexapeptide repeat proteins"/>
    <property type="match status" value="1"/>
</dbReference>
<feature type="binding site" evidence="17">
    <location>
        <position position="437"/>
    </location>
    <ligand>
        <name>acetyl-CoA</name>
        <dbReference type="ChEBI" id="CHEBI:57288"/>
    </ligand>
</feature>
<dbReference type="CDD" id="cd03353">
    <property type="entry name" value="LbH_GlmU_C"/>
    <property type="match status" value="1"/>
</dbReference>
<dbReference type="NCBIfam" id="TIGR01173">
    <property type="entry name" value="glmU"/>
    <property type="match status" value="1"/>
</dbReference>
<evidence type="ECO:0000256" key="11">
    <source>
        <dbReference type="ARBA" id="ARBA00023268"/>
    </source>
</evidence>
<feature type="binding site" evidence="17">
    <location>
        <position position="348"/>
    </location>
    <ligand>
        <name>UDP-N-acetyl-alpha-D-glucosamine</name>
        <dbReference type="ChEBI" id="CHEBI:57705"/>
    </ligand>
</feature>
<feature type="binding site" evidence="17">
    <location>
        <position position="136"/>
    </location>
    <ligand>
        <name>UDP-N-acetyl-alpha-D-glucosamine</name>
        <dbReference type="ChEBI" id="CHEBI:57705"/>
    </ligand>
</feature>
<evidence type="ECO:0000256" key="15">
    <source>
        <dbReference type="ARBA" id="ARBA00048493"/>
    </source>
</evidence>
<keyword evidence="3 17" id="KW-0963">Cytoplasm</keyword>
<evidence type="ECO:0000256" key="9">
    <source>
        <dbReference type="ARBA" id="ARBA00022960"/>
    </source>
</evidence>
<feature type="binding site" evidence="17">
    <location>
        <begin position="78"/>
        <end position="79"/>
    </location>
    <ligand>
        <name>UDP-N-acetyl-alpha-D-glucosamine</name>
        <dbReference type="ChEBI" id="CHEBI:57705"/>
    </ligand>
</feature>
<feature type="binding site" evidence="17">
    <location>
        <position position="330"/>
    </location>
    <ligand>
        <name>UDP-N-acetyl-alpha-D-glucosamine</name>
        <dbReference type="ChEBI" id="CHEBI:57705"/>
    </ligand>
</feature>
<evidence type="ECO:0000256" key="8">
    <source>
        <dbReference type="ARBA" id="ARBA00022842"/>
    </source>
</evidence>
<sequence length="456" mass="48844">MNLEVVILAAGQGSRMKSTLPKVLHPLGGKPLLAHVVDTAEQLAPAAIHVVVGHGTEAVRSAMSEFDINWVEQSEQLGTGHAVAQALPHVSPQSVVLVLYGDVPLAELSTLQRLSILAQEAPALLTARLGNPSGYGRILRNEDNVLVGVVEDKDASAKQREIDEVNTGLLAAPYADLAEYLPRVSNSNQQAEYYLPDILSLAVEAGKTVSTCEAASEIEILGVNDRVQLNQVEREYQRRQAHELMRDGVSIADANRVDIRGELTCGDDVSIDVNAVFEGCVHLEDNVQIGANCVLRDARIGRGSVIHPMSHLQEVDIGSDCSVGPFARLRPGTALQEGAKIGNFVETKKARIGQGSKINHLSYIGDCDMGSDVNVGAGTITCNYDGVNKHRTEMGDGVFVGSNSTLVAPLTIEKQGFVGAGSTITSKVGSEELAVSRARQRNIQGWKRPSKKENRD</sequence>
<keyword evidence="10 17" id="KW-0573">Peptidoglycan synthesis</keyword>